<protein>
    <submittedName>
        <fullName evidence="1">Uncharacterized protein</fullName>
    </submittedName>
</protein>
<evidence type="ECO:0000313" key="2">
    <source>
        <dbReference type="Proteomes" id="UP001432180"/>
    </source>
</evidence>
<accession>A0ABZ0SEW5</accession>
<dbReference type="EMBL" id="CP121472">
    <property type="protein sequence ID" value="WPL19566.1"/>
    <property type="molecule type" value="Genomic_DNA"/>
</dbReference>
<gene>
    <name evidence="1" type="ORF">Thiowin_04703</name>
</gene>
<keyword evidence="2" id="KW-1185">Reference proteome</keyword>
<sequence length="141" mass="15616">MYRSPVFGLVSLIALILTLALTLGQTSRAQSLLADLDGKSVGSDLSVGPGKWAIGRLRNFPAGYECTIRIQNTQSILFLMLDEEQLKLFPKVSEPLLLARVANGLEAKMRIAQEGDYYLLFWNKENAETVKLRFTATVQAP</sequence>
<proteinExistence type="predicted"/>
<organism evidence="1 2">
    <name type="scientific">Thiorhodovibrio winogradskyi</name>
    <dbReference type="NCBI Taxonomy" id="77007"/>
    <lineage>
        <taxon>Bacteria</taxon>
        <taxon>Pseudomonadati</taxon>
        <taxon>Pseudomonadota</taxon>
        <taxon>Gammaproteobacteria</taxon>
        <taxon>Chromatiales</taxon>
        <taxon>Chromatiaceae</taxon>
        <taxon>Thiorhodovibrio</taxon>
    </lineage>
</organism>
<evidence type="ECO:0000313" key="1">
    <source>
        <dbReference type="EMBL" id="WPL19566.1"/>
    </source>
</evidence>
<name>A0ABZ0SEW5_9GAMM</name>
<dbReference type="Proteomes" id="UP001432180">
    <property type="component" value="Chromosome"/>
</dbReference>
<reference evidence="1 2" key="1">
    <citation type="journal article" date="2023" name="Microorganisms">
        <title>Thiorhodovibrio frisius and Trv. litoralis spp. nov., Two Novel Members from a Clade of Fastidious Purple Sulfur Bacteria That Exhibit Unique Red-Shifted Light-Harvesting Capabilities.</title>
        <authorList>
            <person name="Methner A."/>
            <person name="Kuzyk S.B."/>
            <person name="Petersen J."/>
            <person name="Bauer S."/>
            <person name="Brinkmann H."/>
            <person name="Sichau K."/>
            <person name="Wanner G."/>
            <person name="Wolf J."/>
            <person name="Neumann-Schaal M."/>
            <person name="Henke P."/>
            <person name="Tank M."/>
            <person name="Sproer C."/>
            <person name="Bunk B."/>
            <person name="Overmann J."/>
        </authorList>
    </citation>
    <scope>NUCLEOTIDE SEQUENCE [LARGE SCALE GENOMIC DNA]</scope>
    <source>
        <strain evidence="1 2">DSM 6702</strain>
    </source>
</reference>